<dbReference type="InterPro" id="IPR011608">
    <property type="entry name" value="PRD"/>
</dbReference>
<feature type="domain" description="PRD" evidence="6">
    <location>
        <begin position="304"/>
        <end position="411"/>
    </location>
</feature>
<dbReference type="InterPro" id="IPR036634">
    <property type="entry name" value="PRD_sf"/>
</dbReference>
<dbReference type="AlphaFoldDB" id="A0A7G9RW75"/>
<dbReference type="EMBL" id="CP060715">
    <property type="protein sequence ID" value="QNN59850.1"/>
    <property type="molecule type" value="Genomic_DNA"/>
</dbReference>
<evidence type="ECO:0000259" key="6">
    <source>
        <dbReference type="PROSITE" id="PS51372"/>
    </source>
</evidence>
<dbReference type="InterPro" id="IPR036388">
    <property type="entry name" value="WH-like_DNA-bd_sf"/>
</dbReference>
<dbReference type="InterPro" id="IPR001034">
    <property type="entry name" value="DeoR_HTH"/>
</dbReference>
<keyword evidence="3" id="KW-0010">Activator</keyword>
<dbReference type="Gene3D" id="1.10.10.10">
    <property type="entry name" value="Winged helix-like DNA-binding domain superfamily/Winged helix DNA-binding domain"/>
    <property type="match status" value="2"/>
</dbReference>
<dbReference type="InterPro" id="IPR013196">
    <property type="entry name" value="HTH_11"/>
</dbReference>
<keyword evidence="2" id="KW-0805">Transcription regulation</keyword>
<dbReference type="Pfam" id="PF05043">
    <property type="entry name" value="Mga"/>
    <property type="match status" value="1"/>
</dbReference>
<evidence type="ECO:0000313" key="8">
    <source>
        <dbReference type="Proteomes" id="UP000515928"/>
    </source>
</evidence>
<reference evidence="7 8" key="1">
    <citation type="submission" date="2020-08" db="EMBL/GenBank/DDBJ databases">
        <title>Genome sequence of Erysipelothrix inopinata DSM 15511T.</title>
        <authorList>
            <person name="Hyun D.-W."/>
            <person name="Bae J.-W."/>
        </authorList>
    </citation>
    <scope>NUCLEOTIDE SEQUENCE [LARGE SCALE GENOMIC DNA]</scope>
    <source>
        <strain evidence="7 8">DSM 15511</strain>
    </source>
</reference>
<evidence type="ECO:0000256" key="4">
    <source>
        <dbReference type="ARBA" id="ARBA00023163"/>
    </source>
</evidence>
<proteinExistence type="predicted"/>
<dbReference type="Proteomes" id="UP000515928">
    <property type="component" value="Chromosome"/>
</dbReference>
<dbReference type="Pfam" id="PF00874">
    <property type="entry name" value="PRD"/>
    <property type="match status" value="1"/>
</dbReference>
<gene>
    <name evidence="7" type="ORF">H9L01_05510</name>
</gene>
<keyword evidence="1" id="KW-0677">Repeat</keyword>
<evidence type="ECO:0000256" key="2">
    <source>
        <dbReference type="ARBA" id="ARBA00023015"/>
    </source>
</evidence>
<dbReference type="SUPFAM" id="SSF63520">
    <property type="entry name" value="PTS-regulatory domain, PRD"/>
    <property type="match status" value="1"/>
</dbReference>
<evidence type="ECO:0000259" key="5">
    <source>
        <dbReference type="PROSITE" id="PS51000"/>
    </source>
</evidence>
<dbReference type="KEGG" id="eio:H9L01_05510"/>
<dbReference type="PANTHER" id="PTHR30185:SF18">
    <property type="entry name" value="TRANSCRIPTIONAL REGULATOR MTLR"/>
    <property type="match status" value="1"/>
</dbReference>
<dbReference type="InterPro" id="IPR050661">
    <property type="entry name" value="BglG_antiterminators"/>
</dbReference>
<dbReference type="PROSITE" id="PS51372">
    <property type="entry name" value="PRD_2"/>
    <property type="match status" value="1"/>
</dbReference>
<dbReference type="Pfam" id="PF08279">
    <property type="entry name" value="HTH_11"/>
    <property type="match status" value="1"/>
</dbReference>
<dbReference type="GO" id="GO:0003700">
    <property type="term" value="F:DNA-binding transcription factor activity"/>
    <property type="evidence" value="ECO:0007669"/>
    <property type="project" value="InterPro"/>
</dbReference>
<dbReference type="RefSeq" id="WP_187532984.1">
    <property type="nucleotide sequence ID" value="NZ_CBCSHU010000002.1"/>
</dbReference>
<accession>A0A7G9RW75</accession>
<evidence type="ECO:0000256" key="3">
    <source>
        <dbReference type="ARBA" id="ARBA00023159"/>
    </source>
</evidence>
<dbReference type="SUPFAM" id="SSF46785">
    <property type="entry name" value="Winged helix' DNA-binding domain"/>
    <property type="match status" value="1"/>
</dbReference>
<dbReference type="InterPro" id="IPR007737">
    <property type="entry name" value="Mga_HTH"/>
</dbReference>
<protein>
    <submittedName>
        <fullName evidence="7">Transcription antiterminator</fullName>
    </submittedName>
</protein>
<evidence type="ECO:0000256" key="1">
    <source>
        <dbReference type="ARBA" id="ARBA00022737"/>
    </source>
</evidence>
<keyword evidence="4" id="KW-0804">Transcription</keyword>
<feature type="domain" description="HTH deoR-type" evidence="5">
    <location>
        <begin position="3"/>
        <end position="63"/>
    </location>
</feature>
<keyword evidence="8" id="KW-1185">Reference proteome</keyword>
<sequence length="509" mass="58814">MKQSRQLQIIRYLLKSNQFRTIQDIANHLNVSNRTIRHDLDALSPILQECNLTLIKKTGSGVMIEGTPQAKLTLESQIKYQHNSHQALAPRDRQIYISLRILSDEGVRILDLMDELYVSRATIQKDISEIKDTAHSFQISLERKGKQGLWFEGKERKIRNYMFDQMIQSSTFPIFESYIHNINQTCDGRFIFPGLDLTDDEIQAGFKTILTIGNATLQNYTVNNLSHLLVRVLIVCIRSNLGYSANLSDIFITELKAYPEAYEISQFLLQEQDFFETLVCDPMDVYYLQIYVVAYQQVTTLSSDNTGHIDEFVAYLINYWNHHSSVNLSQDDKLIEDLRRHMNTVDIRINYGIPIRNPLLHEIDAYYSNTYQLLQDSIRDSDLEYWQNLSKDELGFITLYLAGALERQKKSLNTLLVTEISRSAQSVLIQRVTFNIPEIKLESSITTHELKEFDLSPFDCILSTSTIDLNLPIPVIQIGNIISDDDLLRLKKLITPLFKTKNSPKRELD</sequence>
<dbReference type="InterPro" id="IPR036390">
    <property type="entry name" value="WH_DNA-bd_sf"/>
</dbReference>
<organism evidence="7 8">
    <name type="scientific">Erysipelothrix inopinata</name>
    <dbReference type="NCBI Taxonomy" id="225084"/>
    <lineage>
        <taxon>Bacteria</taxon>
        <taxon>Bacillati</taxon>
        <taxon>Bacillota</taxon>
        <taxon>Erysipelotrichia</taxon>
        <taxon>Erysipelotrichales</taxon>
        <taxon>Erysipelotrichaceae</taxon>
        <taxon>Erysipelothrix</taxon>
    </lineage>
</organism>
<dbReference type="Gene3D" id="1.10.1790.10">
    <property type="entry name" value="PRD domain"/>
    <property type="match status" value="1"/>
</dbReference>
<dbReference type="PANTHER" id="PTHR30185">
    <property type="entry name" value="CRYPTIC BETA-GLUCOSIDE BGL OPERON ANTITERMINATOR"/>
    <property type="match status" value="1"/>
</dbReference>
<evidence type="ECO:0000313" key="7">
    <source>
        <dbReference type="EMBL" id="QNN59850.1"/>
    </source>
</evidence>
<name>A0A7G9RW75_9FIRM</name>
<dbReference type="PROSITE" id="PS51000">
    <property type="entry name" value="HTH_DEOR_2"/>
    <property type="match status" value="1"/>
</dbReference>